<keyword evidence="3" id="KW-0378">Hydrolase</keyword>
<dbReference type="InterPro" id="IPR006710">
    <property type="entry name" value="Glyco_hydro_43"/>
</dbReference>
<dbReference type="AlphaFoldDB" id="A0A1M6MW18"/>
<keyword evidence="7" id="KW-1185">Reference proteome</keyword>
<keyword evidence="2" id="KW-0858">Xylan degradation</keyword>
<dbReference type="PANTHER" id="PTHR43772:SF2">
    <property type="entry name" value="PUTATIVE (AFU_ORTHOLOGUE AFUA_2G04480)-RELATED"/>
    <property type="match status" value="1"/>
</dbReference>
<dbReference type="Gene3D" id="2.60.40.2340">
    <property type="match status" value="1"/>
</dbReference>
<dbReference type="InterPro" id="IPR052176">
    <property type="entry name" value="Glycosyl_Hydrlase_43_Enz"/>
</dbReference>
<dbReference type="InterPro" id="IPR023296">
    <property type="entry name" value="Glyco_hydro_beta-prop_sf"/>
</dbReference>
<evidence type="ECO:0000313" key="7">
    <source>
        <dbReference type="Proteomes" id="UP000184543"/>
    </source>
</evidence>
<dbReference type="RefSeq" id="WP_244526899.1">
    <property type="nucleotide sequence ID" value="NZ_FQYU01000011.1"/>
</dbReference>
<evidence type="ECO:0000313" key="6">
    <source>
        <dbReference type="EMBL" id="SHJ87685.1"/>
    </source>
</evidence>
<evidence type="ECO:0000256" key="3">
    <source>
        <dbReference type="ARBA" id="ARBA00022801"/>
    </source>
</evidence>
<accession>A0A1M6MW18</accession>
<dbReference type="CDD" id="cd18828">
    <property type="entry name" value="GH43_BT3675-like"/>
    <property type="match status" value="1"/>
</dbReference>
<dbReference type="SUPFAM" id="SSF75005">
    <property type="entry name" value="Arabinanase/levansucrase/invertase"/>
    <property type="match status" value="2"/>
</dbReference>
<reference evidence="7" key="1">
    <citation type="submission" date="2016-11" db="EMBL/GenBank/DDBJ databases">
        <authorList>
            <person name="Varghese N."/>
            <person name="Submissions S."/>
        </authorList>
    </citation>
    <scope>NUCLEOTIDE SEQUENCE [LARGE SCALE GENOMIC DNA]</scope>
    <source>
        <strain evidence="7">DSM 19858</strain>
    </source>
</reference>
<dbReference type="EMBL" id="FQYU01000011">
    <property type="protein sequence ID" value="SHJ87685.1"/>
    <property type="molecule type" value="Genomic_DNA"/>
</dbReference>
<dbReference type="Pfam" id="PF04616">
    <property type="entry name" value="Glyco_hydro_43"/>
    <property type="match status" value="2"/>
</dbReference>
<keyword evidence="2" id="KW-0624">Polysaccharide degradation</keyword>
<dbReference type="STRING" id="192903.SAMN04488513_11129"/>
<dbReference type="Gene3D" id="2.115.10.20">
    <property type="entry name" value="Glycosyl hydrolase domain, family 43"/>
    <property type="match status" value="2"/>
</dbReference>
<dbReference type="Proteomes" id="UP000184543">
    <property type="component" value="Unassembled WGS sequence"/>
</dbReference>
<name>A0A1M6MW18_9FLAO</name>
<proteinExistence type="inferred from homology"/>
<dbReference type="PANTHER" id="PTHR43772">
    <property type="entry name" value="ENDO-1,4-BETA-XYLANASE"/>
    <property type="match status" value="1"/>
</dbReference>
<gene>
    <name evidence="6" type="ORF">SAMN04488513_11129</name>
</gene>
<keyword evidence="4" id="KW-0119">Carbohydrate metabolism</keyword>
<keyword evidence="5" id="KW-0326">Glycosidase</keyword>
<evidence type="ECO:0000256" key="1">
    <source>
        <dbReference type="ARBA" id="ARBA00009865"/>
    </source>
</evidence>
<evidence type="ECO:0000256" key="4">
    <source>
        <dbReference type="ARBA" id="ARBA00023277"/>
    </source>
</evidence>
<dbReference type="GO" id="GO:0045493">
    <property type="term" value="P:xylan catabolic process"/>
    <property type="evidence" value="ECO:0007669"/>
    <property type="project" value="UniProtKB-KW"/>
</dbReference>
<evidence type="ECO:0000256" key="5">
    <source>
        <dbReference type="ARBA" id="ARBA00023295"/>
    </source>
</evidence>
<dbReference type="CDD" id="cd08983">
    <property type="entry name" value="GH43_Bt3655-like"/>
    <property type="match status" value="1"/>
</dbReference>
<dbReference type="GO" id="GO:0004553">
    <property type="term" value="F:hydrolase activity, hydrolyzing O-glycosyl compounds"/>
    <property type="evidence" value="ECO:0007669"/>
    <property type="project" value="InterPro"/>
</dbReference>
<organism evidence="6 7">
    <name type="scientific">Pseudozobellia thermophila</name>
    <dbReference type="NCBI Taxonomy" id="192903"/>
    <lineage>
        <taxon>Bacteria</taxon>
        <taxon>Pseudomonadati</taxon>
        <taxon>Bacteroidota</taxon>
        <taxon>Flavobacteriia</taxon>
        <taxon>Flavobacteriales</taxon>
        <taxon>Flavobacteriaceae</taxon>
        <taxon>Pseudozobellia</taxon>
    </lineage>
</organism>
<comment type="similarity">
    <text evidence="1">Belongs to the glycosyl hydrolase 43 family.</text>
</comment>
<evidence type="ECO:0000256" key="2">
    <source>
        <dbReference type="ARBA" id="ARBA00022651"/>
    </source>
</evidence>
<protein>
    <submittedName>
        <fullName evidence="6">Beta-xylosidase</fullName>
    </submittedName>
</protein>
<sequence>MENFIPIADKRRPAVFKGTRSLIISLAMRNAVALLLFLSFNSCNLAEPREEYTHYLFAYFTGNGAGEEAVRYALSSDGYNYYALNDNEPVIDSEKISTTGGVRDPHILRGKDGTYFMVLTDLLSKNGWTNTAMIMLTSKDLVHWESSVVDIPKAFPDTFSKVNRVWAPQTIYDDEKDKYMVYFSMLEPGSYDKIYYAYANADFTGLESAPRQLFFNPNKMAAIDGDIVKKDGKFHLFYKTEGTKDKGIKVAISDKLTSGYGALEGNVDQTDEAVEGSGVFKLIGSDKYILMYDMYMSGKYQFTESTDLKNFKVVDEQVYMNFHPRHGSVLPITAEESERLLTQFPSRKVPGILSSKAEGAKPINMVVDEENKEVYLPVDSKTDISRFDPNFQLFPENSLSPMGVRDFSKGPLDYTLTTLDGKQERYSVRVSKANNPVLKGYYADPEIIYSEKHGKYYLYPTSDGFTGWSGTYFKAFSSTDLVNWHDEGILLDLKKDVSWADRNAWAPSLVEAKVDGNYRYFYYFTAAQKIGVAVSDAPTGPFKDSGRPLIDFKPDGISGGQEIDPDVFIDTVSGTPYLYWGNGYLAVAELNADMLSLKKETVKVLTPDKTFREGAEIFYRNGLYYFLWSEDDTRSPNYRVRYATAKSPLGPLNIPEDNLVIKRDDSQQIYGTGHNSVIHVPGTDDWYIVYHRFSRPKGIEMGDAAGYHREVCIDRMEFNADGSIKPVKPTLEGVQGVD</sequence>